<dbReference type="InterPro" id="IPR036322">
    <property type="entry name" value="WD40_repeat_dom_sf"/>
</dbReference>
<proteinExistence type="predicted"/>
<gene>
    <name evidence="4" type="ORF">OCTVUL_1B030813</name>
</gene>
<keyword evidence="5" id="KW-1185">Reference proteome</keyword>
<dbReference type="Proteomes" id="UP001162480">
    <property type="component" value="Chromosome 4"/>
</dbReference>
<protein>
    <submittedName>
        <fullName evidence="4">Repeat-containing 64-like isoform X2</fullName>
    </submittedName>
</protein>
<keyword evidence="2" id="KW-0677">Repeat</keyword>
<feature type="repeat" description="WD" evidence="3">
    <location>
        <begin position="251"/>
        <end position="292"/>
    </location>
</feature>
<dbReference type="SUPFAM" id="SSF50978">
    <property type="entry name" value="WD40 repeat-like"/>
    <property type="match status" value="1"/>
</dbReference>
<evidence type="ECO:0000313" key="4">
    <source>
        <dbReference type="EMBL" id="CAI9720649.1"/>
    </source>
</evidence>
<name>A0AA36F129_OCTVU</name>
<evidence type="ECO:0000256" key="1">
    <source>
        <dbReference type="ARBA" id="ARBA00022574"/>
    </source>
</evidence>
<dbReference type="AlphaFoldDB" id="A0AA36F129"/>
<dbReference type="PROSITE" id="PS50294">
    <property type="entry name" value="WD_REPEATS_REGION"/>
    <property type="match status" value="1"/>
</dbReference>
<dbReference type="SMART" id="SM00320">
    <property type="entry name" value="WD40"/>
    <property type="match status" value="5"/>
</dbReference>
<dbReference type="PROSITE" id="PS00678">
    <property type="entry name" value="WD_REPEATS_1"/>
    <property type="match status" value="1"/>
</dbReference>
<dbReference type="EMBL" id="OX597817">
    <property type="protein sequence ID" value="CAI9720649.1"/>
    <property type="molecule type" value="Genomic_DNA"/>
</dbReference>
<dbReference type="Gene3D" id="2.130.10.10">
    <property type="entry name" value="YVTN repeat-like/Quinoprotein amine dehydrogenase"/>
    <property type="match status" value="3"/>
</dbReference>
<dbReference type="PROSITE" id="PS50082">
    <property type="entry name" value="WD_REPEATS_2"/>
    <property type="match status" value="2"/>
</dbReference>
<keyword evidence="1 3" id="KW-0853">WD repeat</keyword>
<accession>A0AA36F129</accession>
<reference evidence="4" key="1">
    <citation type="submission" date="2023-08" db="EMBL/GenBank/DDBJ databases">
        <authorList>
            <person name="Alioto T."/>
            <person name="Alioto T."/>
            <person name="Gomez Garrido J."/>
        </authorList>
    </citation>
    <scope>NUCLEOTIDE SEQUENCE</scope>
</reference>
<evidence type="ECO:0000313" key="5">
    <source>
        <dbReference type="Proteomes" id="UP001162480"/>
    </source>
</evidence>
<dbReference type="InterPro" id="IPR015943">
    <property type="entry name" value="WD40/YVTN_repeat-like_dom_sf"/>
</dbReference>
<dbReference type="InterPro" id="IPR051242">
    <property type="entry name" value="WD-EF-hand_domain"/>
</dbReference>
<evidence type="ECO:0000256" key="2">
    <source>
        <dbReference type="ARBA" id="ARBA00022737"/>
    </source>
</evidence>
<dbReference type="Pfam" id="PF00400">
    <property type="entry name" value="WD40"/>
    <property type="match status" value="2"/>
</dbReference>
<feature type="repeat" description="WD" evidence="3">
    <location>
        <begin position="327"/>
        <end position="364"/>
    </location>
</feature>
<dbReference type="InterPro" id="IPR019775">
    <property type="entry name" value="WD40_repeat_CS"/>
</dbReference>
<dbReference type="PANTHER" id="PTHR44324:SF2">
    <property type="entry name" value="WD REPEAT-CONTAINING PROTEIN 64"/>
    <property type="match status" value="1"/>
</dbReference>
<evidence type="ECO:0000256" key="3">
    <source>
        <dbReference type="PROSITE-ProRule" id="PRU00221"/>
    </source>
</evidence>
<organism evidence="4 5">
    <name type="scientific">Octopus vulgaris</name>
    <name type="common">Common octopus</name>
    <dbReference type="NCBI Taxonomy" id="6645"/>
    <lineage>
        <taxon>Eukaryota</taxon>
        <taxon>Metazoa</taxon>
        <taxon>Spiralia</taxon>
        <taxon>Lophotrochozoa</taxon>
        <taxon>Mollusca</taxon>
        <taxon>Cephalopoda</taxon>
        <taxon>Coleoidea</taxon>
        <taxon>Octopodiformes</taxon>
        <taxon>Octopoda</taxon>
        <taxon>Incirrata</taxon>
        <taxon>Octopodidae</taxon>
        <taxon>Octopus</taxon>
    </lineage>
</organism>
<sequence length="842" mass="96671">MPQAKLRRPYTNNSFRKQLEKFRTFIKDVTYSGCELTSEYRRQLIAENLPYDKFSEKLRLLFGPDIKPQEIKVLYRKIISNPEATVDWSELIKIIAVMVESPYSASLTRIRKDLTELMKVPVSLMYPKSEGLVTLLEPSWVTGCIYLPNLRRVAICTERSLCIWDSKGKSQIRYLPELKCFVSCSPSSIYSLVVEPIEKIWNNEMVEPVSIPKGVNAFGYCKSAQILATGGVDKIIRIWHPHMFAHPTGKLIGHLFTVSDICCNERDQHIISLSTARVVRVWDIHAFTTLQVLYNSELNQVITVCNESVLKVWEFETGDLVYQIANAHGPNIEITSLAVEDSGYRLASGAFDGSLLIWDVGSGKWCKRMPCVASSKNMSVLTMKYFVKSGERLIIALGWNNKVKIILDSSDSNQLLILKEVSQELLDIFDHRRLINILSTSNNTQHVKDSESPHQQDKEDTRVNMIKILSYKKKRSDRKYSMKLTIANKLHKRRMTIGPRNSMFQIRGSENSRQVMGDTRKFSANISPEERREENCTEEFINVSTQDILRPRSKQYNLNNGRNQTTSDEKAPLLMCNSDPVIAVIYQDDCIRFWNTKGQLLTKLKPIVKHSSNSLTCICHDNDCTILIAGDKIGYLTLWNIGKFLQQSNSEEKECFDQLTGKKCLQIEKGLQRLSVNVICITAKRKKVRVWWGTGGRFVGFFGQPRPFVFPVSEESSRYSCLPYDINEQPTKNATEKVERTFRENAQILEYPLVFNNERWKHSWRQNDKSEEAALTSDEFEHPAEKFFTTLAKPKRTSKGRCSRRSIDVRGFKQVTTNYLPSIRKLSRVSFDVPSHSSNVFS</sequence>
<dbReference type="PANTHER" id="PTHR44324">
    <property type="entry name" value="WD40 REPEAT DOMAIN 95"/>
    <property type="match status" value="1"/>
</dbReference>
<dbReference type="InterPro" id="IPR001680">
    <property type="entry name" value="WD40_rpt"/>
</dbReference>